<feature type="signal peptide" evidence="2">
    <location>
        <begin position="1"/>
        <end position="17"/>
    </location>
</feature>
<accession>A0ABS5JTQ8</accession>
<dbReference type="InterPro" id="IPR001322">
    <property type="entry name" value="Lamin_tail_dom"/>
</dbReference>
<proteinExistence type="predicted"/>
<organism evidence="4 5">
    <name type="scientific">Carboxylicivirga linearis</name>
    <dbReference type="NCBI Taxonomy" id="1628157"/>
    <lineage>
        <taxon>Bacteria</taxon>
        <taxon>Pseudomonadati</taxon>
        <taxon>Bacteroidota</taxon>
        <taxon>Bacteroidia</taxon>
        <taxon>Marinilabiliales</taxon>
        <taxon>Marinilabiliaceae</taxon>
        <taxon>Carboxylicivirga</taxon>
    </lineage>
</organism>
<protein>
    <submittedName>
        <fullName evidence="4">Lamin tail domain-containing protein</fullName>
    </submittedName>
</protein>
<dbReference type="InterPro" id="IPR014755">
    <property type="entry name" value="Cu-Rt/internalin_Ig-like"/>
</dbReference>
<keyword evidence="5" id="KW-1185">Reference proteome</keyword>
<dbReference type="RefSeq" id="WP_212215509.1">
    <property type="nucleotide sequence ID" value="NZ_JAGUCO010000004.1"/>
</dbReference>
<dbReference type="Gene3D" id="2.60.40.4070">
    <property type="match status" value="1"/>
</dbReference>
<name>A0ABS5JTQ8_9BACT</name>
<dbReference type="EMBL" id="JAGUCO010000004">
    <property type="protein sequence ID" value="MBS2098265.1"/>
    <property type="molecule type" value="Genomic_DNA"/>
</dbReference>
<reference evidence="4 5" key="1">
    <citation type="journal article" date="2015" name="Int. J. Syst. Evol. Microbiol.">
        <title>Carboxylicivirga linearis sp. nov., isolated from a sea cucumber culture pond.</title>
        <authorList>
            <person name="Wang F.Q."/>
            <person name="Zhou Y.X."/>
            <person name="Lin X.Z."/>
            <person name="Chen G.J."/>
            <person name="Du Z.J."/>
        </authorList>
    </citation>
    <scope>NUCLEOTIDE SEQUENCE [LARGE SCALE GENOMIC DNA]</scope>
    <source>
        <strain evidence="4 5">FB218</strain>
    </source>
</reference>
<gene>
    <name evidence="4" type="ORF">KEM10_08225</name>
</gene>
<evidence type="ECO:0000313" key="4">
    <source>
        <dbReference type="EMBL" id="MBS2098265.1"/>
    </source>
</evidence>
<evidence type="ECO:0000313" key="5">
    <source>
        <dbReference type="Proteomes" id="UP000708576"/>
    </source>
</evidence>
<sequence length="945" mass="107875">MKRFLLLLTLCPTVVLAQLNESFSDGEILNNPTWFGQVDSFIVNVENQLQLNASVAGESFIYTKSEVIENALWSFDIKYDFSPSTSNYSRIFLVMDNPDPINVTKAIFCDVGRNSDRLELGIIENGEEEIIIQSDEGLLGANSNLFHIKVNRTDNNWTLNYNIGEGEILVGKTEKEIGFSSFWFGIYCKYTKTRKDKFFFDNISVEGAGFQDKYPPQILSYEVFNGQTIRLICDEAIDQSSIDPNNFYLSKLKRVASDFFYNEDLNRLELYFNPALDDVENDTLLLSGIADRSGNILSAELPVSYHRVKIIKGEMESLNSLLFQFSKAIDINSWDDARLTLDFEEVVDFTIDASDDLHSQRIQLYHSLEEAHKYDLQLMGLKDVSGDTIRAFNAEVWFFQPERFDVVVNELMADPNPVVELPESEYVEIYNRTEFDLSLKNWVLQVNGKNAVLPDSVIKGNSHALLVASRDAEFWGNNIIEVEKWPGLTNSGFNLVLLDDSSNVIESFKYYPDDVSGEEFKADGGWSVERLDVDNMSGRPDNWQWSVDLNGGTPSIENSVQQEYKDEIQPRHVYTEVISDSVFRFHFSEVMNCIDEEWSFTVHPQLQSFNWVYDSLFLQFIDLEIGEQLVTNKQYSVNFNNLRDWAGNELIDDHPIQIAIPDSLVSGDVVINEILFNPYPDGVDFVEVVNVSDKVLNLNELYFGLWNDEKIIQKLYPFSNLQRLLFPGEYLTLSEDSLTLYDQYKCENKYAFLNTQMPTMPDKEGAVVICNQGGRIIDFLEYSNDMHFDLIRDTEGVSLERLATDKLTRDRQNWHSAASSVMATPGYINSQIISNSETDKSIALDYDVFTPNGDGDKDQLIIRYNNDDSDVAANIRIFDSTGREVRYLINNSIMEREGYYIWDGLDGEGQRLSPGIYILWCQRVSASGTVIKDKLVCVIGVDSNG</sequence>
<comment type="caution">
    <text evidence="4">The sequence shown here is derived from an EMBL/GenBank/DDBJ whole genome shotgun (WGS) entry which is preliminary data.</text>
</comment>
<feature type="chain" id="PRO_5047212431" evidence="2">
    <location>
        <begin position="18"/>
        <end position="945"/>
    </location>
</feature>
<feature type="domain" description="LTD" evidence="3">
    <location>
        <begin position="402"/>
        <end position="540"/>
    </location>
</feature>
<evidence type="ECO:0000256" key="1">
    <source>
        <dbReference type="ARBA" id="ARBA00022729"/>
    </source>
</evidence>
<evidence type="ECO:0000256" key="2">
    <source>
        <dbReference type="SAM" id="SignalP"/>
    </source>
</evidence>
<evidence type="ECO:0000259" key="3">
    <source>
        <dbReference type="PROSITE" id="PS51841"/>
    </source>
</evidence>
<dbReference type="SUPFAM" id="SSF74853">
    <property type="entry name" value="Lamin A/C globular tail domain"/>
    <property type="match status" value="1"/>
</dbReference>
<dbReference type="Pfam" id="PF00932">
    <property type="entry name" value="LTD"/>
    <property type="match status" value="1"/>
</dbReference>
<keyword evidence="1 2" id="KW-0732">Signal</keyword>
<dbReference type="PROSITE" id="PS51841">
    <property type="entry name" value="LTD"/>
    <property type="match status" value="1"/>
</dbReference>
<dbReference type="Proteomes" id="UP000708576">
    <property type="component" value="Unassembled WGS sequence"/>
</dbReference>
<dbReference type="InterPro" id="IPR036415">
    <property type="entry name" value="Lamin_tail_dom_sf"/>
</dbReference>
<dbReference type="Gene3D" id="2.60.40.1220">
    <property type="match status" value="1"/>
</dbReference>